<evidence type="ECO:0000313" key="6">
    <source>
        <dbReference type="Proteomes" id="UP001597114"/>
    </source>
</evidence>
<dbReference type="EMBL" id="JBHUCO010000024">
    <property type="protein sequence ID" value="MFD1520477.1"/>
    <property type="molecule type" value="Genomic_DNA"/>
</dbReference>
<protein>
    <submittedName>
        <fullName evidence="5">ATP-binding cassette domain-containing protein</fullName>
    </submittedName>
</protein>
<comment type="caution">
    <text evidence="5">The sequence shown here is derived from an EMBL/GenBank/DDBJ whole genome shotgun (WGS) entry which is preliminary data.</text>
</comment>
<dbReference type="InterPro" id="IPR003593">
    <property type="entry name" value="AAA+_ATPase"/>
</dbReference>
<dbReference type="InterPro" id="IPR017871">
    <property type="entry name" value="ABC_transporter-like_CS"/>
</dbReference>
<proteinExistence type="predicted"/>
<keyword evidence="1" id="KW-0813">Transport</keyword>
<dbReference type="InterPro" id="IPR027417">
    <property type="entry name" value="P-loop_NTPase"/>
</dbReference>
<keyword evidence="3 5" id="KW-0067">ATP-binding</keyword>
<organism evidence="5 6">
    <name type="scientific">Pseudonocardia yunnanensis</name>
    <dbReference type="NCBI Taxonomy" id="58107"/>
    <lineage>
        <taxon>Bacteria</taxon>
        <taxon>Bacillati</taxon>
        <taxon>Actinomycetota</taxon>
        <taxon>Actinomycetes</taxon>
        <taxon>Pseudonocardiales</taxon>
        <taxon>Pseudonocardiaceae</taxon>
        <taxon>Pseudonocardia</taxon>
    </lineage>
</organism>
<dbReference type="SUPFAM" id="SSF52540">
    <property type="entry name" value="P-loop containing nucleoside triphosphate hydrolases"/>
    <property type="match status" value="1"/>
</dbReference>
<feature type="domain" description="ABC transporter" evidence="4">
    <location>
        <begin position="9"/>
        <end position="235"/>
    </location>
</feature>
<keyword evidence="2" id="KW-0547">Nucleotide-binding</keyword>
<accession>A0ABW4EZP9</accession>
<dbReference type="InterPro" id="IPR003439">
    <property type="entry name" value="ABC_transporter-like_ATP-bd"/>
</dbReference>
<dbReference type="Gene3D" id="3.40.50.300">
    <property type="entry name" value="P-loop containing nucleotide triphosphate hydrolases"/>
    <property type="match status" value="1"/>
</dbReference>
<evidence type="ECO:0000313" key="5">
    <source>
        <dbReference type="EMBL" id="MFD1520477.1"/>
    </source>
</evidence>
<keyword evidence="6" id="KW-1185">Reference proteome</keyword>
<dbReference type="Proteomes" id="UP001597114">
    <property type="component" value="Unassembled WGS sequence"/>
</dbReference>
<dbReference type="PANTHER" id="PTHR42939:SF1">
    <property type="entry name" value="ABC TRANSPORTER ATP-BINDING PROTEIN ALBC-RELATED"/>
    <property type="match status" value="1"/>
</dbReference>
<evidence type="ECO:0000256" key="1">
    <source>
        <dbReference type="ARBA" id="ARBA00022448"/>
    </source>
</evidence>
<dbReference type="PROSITE" id="PS00211">
    <property type="entry name" value="ABC_TRANSPORTER_1"/>
    <property type="match status" value="1"/>
</dbReference>
<sequence>MAEAEGVALRLDGLSRRFRSRWALRDCSLELPRGRVSALVGPNGAGKTTLFMLATGLLRPTSGTIDVLGADPARTGMPAGASFLAQDKPLYRTFRVAEVLRAAAALNSRARWDAGYAARLIDEAGIGPEERVRELSPGQRARVALAVALGRRPELLLLDEPLSELDPLARRQVMGSVLAEATETGMTVLMSSHVLSDLEDSCDHLVLLRNGRVRLSGAIDDLLAGHRHLAGPTSNRDDLADATVVHASTVGRQTTALVCGTEAPPAFRAERPTLDDLVLAYLREPESAA</sequence>
<gene>
    <name evidence="5" type="ORF">ACFSJD_23480</name>
</gene>
<dbReference type="GO" id="GO:0005524">
    <property type="term" value="F:ATP binding"/>
    <property type="evidence" value="ECO:0007669"/>
    <property type="project" value="UniProtKB-KW"/>
</dbReference>
<dbReference type="PANTHER" id="PTHR42939">
    <property type="entry name" value="ABC TRANSPORTER ATP-BINDING PROTEIN ALBC-RELATED"/>
    <property type="match status" value="1"/>
</dbReference>
<dbReference type="InterPro" id="IPR051782">
    <property type="entry name" value="ABC_Transporter_VariousFunc"/>
</dbReference>
<evidence type="ECO:0000256" key="2">
    <source>
        <dbReference type="ARBA" id="ARBA00022741"/>
    </source>
</evidence>
<dbReference type="PROSITE" id="PS50893">
    <property type="entry name" value="ABC_TRANSPORTER_2"/>
    <property type="match status" value="1"/>
</dbReference>
<dbReference type="RefSeq" id="WP_344727129.1">
    <property type="nucleotide sequence ID" value="NZ_BAAAUS010000043.1"/>
</dbReference>
<reference evidence="6" key="1">
    <citation type="journal article" date="2019" name="Int. J. Syst. Evol. Microbiol.">
        <title>The Global Catalogue of Microorganisms (GCM) 10K type strain sequencing project: providing services to taxonomists for standard genome sequencing and annotation.</title>
        <authorList>
            <consortium name="The Broad Institute Genomics Platform"/>
            <consortium name="The Broad Institute Genome Sequencing Center for Infectious Disease"/>
            <person name="Wu L."/>
            <person name="Ma J."/>
        </authorList>
    </citation>
    <scope>NUCLEOTIDE SEQUENCE [LARGE SCALE GENOMIC DNA]</scope>
    <source>
        <strain evidence="6">CCM 7043</strain>
    </source>
</reference>
<dbReference type="CDD" id="cd03230">
    <property type="entry name" value="ABC_DR_subfamily_A"/>
    <property type="match status" value="1"/>
</dbReference>
<evidence type="ECO:0000259" key="4">
    <source>
        <dbReference type="PROSITE" id="PS50893"/>
    </source>
</evidence>
<evidence type="ECO:0000256" key="3">
    <source>
        <dbReference type="ARBA" id="ARBA00022840"/>
    </source>
</evidence>
<name>A0ABW4EZP9_9PSEU</name>
<dbReference type="Pfam" id="PF00005">
    <property type="entry name" value="ABC_tran"/>
    <property type="match status" value="1"/>
</dbReference>
<dbReference type="SMART" id="SM00382">
    <property type="entry name" value="AAA"/>
    <property type="match status" value="1"/>
</dbReference>